<dbReference type="AlphaFoldDB" id="A0A9D4JI24"/>
<accession>A0A9D4JI24</accession>
<sequence>MIKTYGRISALSPGSRRSAALSLTVLEIAAVAVKPGSNRRKRRKGSKIQSPQQN</sequence>
<dbReference type="EMBL" id="JAIWYP010000006">
    <property type="protein sequence ID" value="KAH3808312.1"/>
    <property type="molecule type" value="Genomic_DNA"/>
</dbReference>
<reference evidence="2" key="1">
    <citation type="journal article" date="2019" name="bioRxiv">
        <title>The Genome of the Zebra Mussel, Dreissena polymorpha: A Resource for Invasive Species Research.</title>
        <authorList>
            <person name="McCartney M.A."/>
            <person name="Auch B."/>
            <person name="Kono T."/>
            <person name="Mallez S."/>
            <person name="Zhang Y."/>
            <person name="Obille A."/>
            <person name="Becker A."/>
            <person name="Abrahante J.E."/>
            <person name="Garbe J."/>
            <person name="Badalamenti J.P."/>
            <person name="Herman A."/>
            <person name="Mangelson H."/>
            <person name="Liachko I."/>
            <person name="Sullivan S."/>
            <person name="Sone E.D."/>
            <person name="Koren S."/>
            <person name="Silverstein K.A.T."/>
            <person name="Beckman K.B."/>
            <person name="Gohl D.M."/>
        </authorList>
    </citation>
    <scope>NUCLEOTIDE SEQUENCE</scope>
    <source>
        <strain evidence="2">Duluth1</strain>
        <tissue evidence="2">Whole animal</tissue>
    </source>
</reference>
<feature type="compositionally biased region" description="Basic residues" evidence="1">
    <location>
        <begin position="37"/>
        <end position="46"/>
    </location>
</feature>
<gene>
    <name evidence="2" type="ORF">DPMN_136665</name>
</gene>
<evidence type="ECO:0000313" key="2">
    <source>
        <dbReference type="EMBL" id="KAH3808312.1"/>
    </source>
</evidence>
<proteinExistence type="predicted"/>
<comment type="caution">
    <text evidence="2">The sequence shown here is derived from an EMBL/GenBank/DDBJ whole genome shotgun (WGS) entry which is preliminary data.</text>
</comment>
<feature type="region of interest" description="Disordered" evidence="1">
    <location>
        <begin position="35"/>
        <end position="54"/>
    </location>
</feature>
<keyword evidence="3" id="KW-1185">Reference proteome</keyword>
<protein>
    <submittedName>
        <fullName evidence="2">Uncharacterized protein</fullName>
    </submittedName>
</protein>
<evidence type="ECO:0000256" key="1">
    <source>
        <dbReference type="SAM" id="MobiDB-lite"/>
    </source>
</evidence>
<evidence type="ECO:0000313" key="3">
    <source>
        <dbReference type="Proteomes" id="UP000828390"/>
    </source>
</evidence>
<name>A0A9D4JI24_DREPO</name>
<reference evidence="2" key="2">
    <citation type="submission" date="2020-11" db="EMBL/GenBank/DDBJ databases">
        <authorList>
            <person name="McCartney M.A."/>
            <person name="Auch B."/>
            <person name="Kono T."/>
            <person name="Mallez S."/>
            <person name="Becker A."/>
            <person name="Gohl D.M."/>
            <person name="Silverstein K.A.T."/>
            <person name="Koren S."/>
            <person name="Bechman K.B."/>
            <person name="Herman A."/>
            <person name="Abrahante J.E."/>
            <person name="Garbe J."/>
        </authorList>
    </citation>
    <scope>NUCLEOTIDE SEQUENCE</scope>
    <source>
        <strain evidence="2">Duluth1</strain>
        <tissue evidence="2">Whole animal</tissue>
    </source>
</reference>
<dbReference type="Proteomes" id="UP000828390">
    <property type="component" value="Unassembled WGS sequence"/>
</dbReference>
<organism evidence="2 3">
    <name type="scientific">Dreissena polymorpha</name>
    <name type="common">Zebra mussel</name>
    <name type="synonym">Mytilus polymorpha</name>
    <dbReference type="NCBI Taxonomy" id="45954"/>
    <lineage>
        <taxon>Eukaryota</taxon>
        <taxon>Metazoa</taxon>
        <taxon>Spiralia</taxon>
        <taxon>Lophotrochozoa</taxon>
        <taxon>Mollusca</taxon>
        <taxon>Bivalvia</taxon>
        <taxon>Autobranchia</taxon>
        <taxon>Heteroconchia</taxon>
        <taxon>Euheterodonta</taxon>
        <taxon>Imparidentia</taxon>
        <taxon>Neoheterodontei</taxon>
        <taxon>Myida</taxon>
        <taxon>Dreissenoidea</taxon>
        <taxon>Dreissenidae</taxon>
        <taxon>Dreissena</taxon>
    </lineage>
</organism>